<evidence type="ECO:0000256" key="1">
    <source>
        <dbReference type="ARBA" id="ARBA00005820"/>
    </source>
</evidence>
<feature type="DNA-binding region" description="OmpR/PhoB-type" evidence="5">
    <location>
        <begin position="1"/>
        <end position="89"/>
    </location>
</feature>
<evidence type="ECO:0000256" key="5">
    <source>
        <dbReference type="PROSITE-ProRule" id="PRU01091"/>
    </source>
</evidence>
<name>A0A919K7X6_9ACTN</name>
<dbReference type="Gene3D" id="1.25.40.10">
    <property type="entry name" value="Tetratricopeptide repeat domain"/>
    <property type="match status" value="2"/>
</dbReference>
<dbReference type="SMART" id="SM01043">
    <property type="entry name" value="BTAD"/>
    <property type="match status" value="1"/>
</dbReference>
<dbReference type="SMART" id="SM00862">
    <property type="entry name" value="Trans_reg_C"/>
    <property type="match status" value="1"/>
</dbReference>
<dbReference type="InterPro" id="IPR011990">
    <property type="entry name" value="TPR-like_helical_dom_sf"/>
</dbReference>
<accession>A0A919K7X6</accession>
<protein>
    <recommendedName>
        <fullName evidence="6">OmpR/PhoB-type domain-containing protein</fullName>
    </recommendedName>
</protein>
<dbReference type="Gene3D" id="1.10.10.10">
    <property type="entry name" value="Winged helix-like DNA-binding domain superfamily/Winged helix DNA-binding domain"/>
    <property type="match status" value="1"/>
</dbReference>
<dbReference type="GO" id="GO:0000160">
    <property type="term" value="P:phosphorelay signal transduction system"/>
    <property type="evidence" value="ECO:0007669"/>
    <property type="project" value="InterPro"/>
</dbReference>
<dbReference type="CDD" id="cd15831">
    <property type="entry name" value="BTAD"/>
    <property type="match status" value="1"/>
</dbReference>
<keyword evidence="4" id="KW-0804">Transcription</keyword>
<dbReference type="EMBL" id="BOMV01000082">
    <property type="protein sequence ID" value="GIF00340.1"/>
    <property type="molecule type" value="Genomic_DNA"/>
</dbReference>
<dbReference type="InterPro" id="IPR051677">
    <property type="entry name" value="AfsR-DnrI-RedD_regulator"/>
</dbReference>
<organism evidence="7 8">
    <name type="scientific">Paractinoplanes rishiriensis</name>
    <dbReference type="NCBI Taxonomy" id="1050105"/>
    <lineage>
        <taxon>Bacteria</taxon>
        <taxon>Bacillati</taxon>
        <taxon>Actinomycetota</taxon>
        <taxon>Actinomycetes</taxon>
        <taxon>Micromonosporales</taxon>
        <taxon>Micromonosporaceae</taxon>
        <taxon>Paractinoplanes</taxon>
    </lineage>
</organism>
<dbReference type="Pfam" id="PF03704">
    <property type="entry name" value="BTAD"/>
    <property type="match status" value="1"/>
</dbReference>
<evidence type="ECO:0000256" key="4">
    <source>
        <dbReference type="ARBA" id="ARBA00023163"/>
    </source>
</evidence>
<dbReference type="GO" id="GO:0006355">
    <property type="term" value="P:regulation of DNA-templated transcription"/>
    <property type="evidence" value="ECO:0007669"/>
    <property type="project" value="InterPro"/>
</dbReference>
<gene>
    <name evidence="7" type="ORF">Ari01nite_78040</name>
</gene>
<evidence type="ECO:0000313" key="8">
    <source>
        <dbReference type="Proteomes" id="UP000636960"/>
    </source>
</evidence>
<feature type="domain" description="OmpR/PhoB-type" evidence="6">
    <location>
        <begin position="1"/>
        <end position="89"/>
    </location>
</feature>
<dbReference type="PANTHER" id="PTHR35807">
    <property type="entry name" value="TRANSCRIPTIONAL REGULATOR REDD-RELATED"/>
    <property type="match status" value="1"/>
</dbReference>
<comment type="similarity">
    <text evidence="1">Belongs to the AfsR/DnrI/RedD regulatory family.</text>
</comment>
<proteinExistence type="inferred from homology"/>
<dbReference type="PANTHER" id="PTHR35807:SF1">
    <property type="entry name" value="TRANSCRIPTIONAL REGULATOR REDD"/>
    <property type="match status" value="1"/>
</dbReference>
<dbReference type="SUPFAM" id="SSF46894">
    <property type="entry name" value="C-terminal effector domain of the bipartite response regulators"/>
    <property type="match status" value="1"/>
</dbReference>
<evidence type="ECO:0000256" key="2">
    <source>
        <dbReference type="ARBA" id="ARBA00023015"/>
    </source>
</evidence>
<dbReference type="PROSITE" id="PS51755">
    <property type="entry name" value="OMPR_PHOB"/>
    <property type="match status" value="1"/>
</dbReference>
<evidence type="ECO:0000259" key="6">
    <source>
        <dbReference type="PROSITE" id="PS51755"/>
    </source>
</evidence>
<sequence length="935" mass="101053">MEFRILGPLEVAVDGRLLDLGRPKQRAVLGVLLLRAGTVVSLEHLVDELWGEDPPAQAVASLQAYVSHLRRLLKPDLLLSQPPGYRLAIGPGDLDATRFERLAAHGRLLLDAGEPDRAAETLRRALALWRGDVLDGLEIAPGERARLDGMRLAALEDRITADLTLGRHAAVADELRRLVAAHPYRENLRALQMRALYRSGRQAEALDVYQETRRLLDAELGIEPSPSLSHLHQQILGHAPELDPPAPAPEPEPAPAETFVGRAEQLAVLRGALDGRGRLVLVSGEPGIGKTRLAEEAAPDAVWGRCTEEPGAPPFWPWIQILEKLNLPAELEPGPGLPVVDVEAVRFRFCRTIVATLRQRAPLVLVLDDLHWADAGSLRLLTTLAAELHTTPILVIATYRAEGRRALTDTLAALARLPVVERLPLDGLREDDVRSLMAARLGDDVDPDDQLVHVVHDRSAGNPFFVVELIRLLGSRRRLAAAQQAAAHEVPEGVRDVLRRRISGLPEQTQAILLVAAVVGREFDLGVLRDVSGLDDDRVLAAVEAALLSGLILEEASAGRFRFTHALVREAIYDDVSRARQARLHARVAASLGDRGGAHWWLAAPVVGTAKALPHLLTAADRALASLAHEEAAELLEHALTLLAAEPPVARSELDIHLRLATLHAQLDGARSVAGRRAMTRVRALAEELADIPAYRTLYEVAVARGEHAEARELAERMVAAGGGALAHLAAGRTLWCLGDPAAAREHLVRSLDLAVSEDPDSPHEVTIRLQLAPVLDLLGERAAADVHLAVAIGRARDLPPLARAGVFTSTALIHALRRDVPVAGEHARHALDLAGPQPAWFSYAAAVAAWVRALDGDPAGGVRSLRASLDEIRSRGARHLVGWVLGLLAEAEALAGNTGEGLRLLREARSLVAETGERMYEGNLDDLERRLAQS</sequence>
<dbReference type="InterPro" id="IPR016032">
    <property type="entry name" value="Sig_transdc_resp-reg_C-effctor"/>
</dbReference>
<dbReference type="InterPro" id="IPR036388">
    <property type="entry name" value="WH-like_DNA-bd_sf"/>
</dbReference>
<keyword evidence="2" id="KW-0805">Transcription regulation</keyword>
<dbReference type="GO" id="GO:0003677">
    <property type="term" value="F:DNA binding"/>
    <property type="evidence" value="ECO:0007669"/>
    <property type="project" value="UniProtKB-UniRule"/>
</dbReference>
<dbReference type="SUPFAM" id="SSF52540">
    <property type="entry name" value="P-loop containing nucleoside triphosphate hydrolases"/>
    <property type="match status" value="1"/>
</dbReference>
<evidence type="ECO:0000313" key="7">
    <source>
        <dbReference type="EMBL" id="GIF00340.1"/>
    </source>
</evidence>
<reference evidence="7" key="1">
    <citation type="submission" date="2021-01" db="EMBL/GenBank/DDBJ databases">
        <title>Whole genome shotgun sequence of Actinoplanes rishiriensis NBRC 108556.</title>
        <authorList>
            <person name="Komaki H."/>
            <person name="Tamura T."/>
        </authorList>
    </citation>
    <scope>NUCLEOTIDE SEQUENCE</scope>
    <source>
        <strain evidence="7">NBRC 108556</strain>
    </source>
</reference>
<dbReference type="InterPro" id="IPR001867">
    <property type="entry name" value="OmpR/PhoB-type_DNA-bd"/>
</dbReference>
<keyword evidence="3 5" id="KW-0238">DNA-binding</keyword>
<dbReference type="Pfam" id="PF00486">
    <property type="entry name" value="Trans_reg_C"/>
    <property type="match status" value="1"/>
</dbReference>
<dbReference type="InterPro" id="IPR027417">
    <property type="entry name" value="P-loop_NTPase"/>
</dbReference>
<dbReference type="InterPro" id="IPR005158">
    <property type="entry name" value="BTAD"/>
</dbReference>
<comment type="caution">
    <text evidence="7">The sequence shown here is derived from an EMBL/GenBank/DDBJ whole genome shotgun (WGS) entry which is preliminary data.</text>
</comment>
<dbReference type="InterPro" id="IPR041664">
    <property type="entry name" value="AAA_16"/>
</dbReference>
<dbReference type="SUPFAM" id="SSF48452">
    <property type="entry name" value="TPR-like"/>
    <property type="match status" value="1"/>
</dbReference>
<dbReference type="AlphaFoldDB" id="A0A919K7X6"/>
<keyword evidence="8" id="KW-1185">Reference proteome</keyword>
<dbReference type="Pfam" id="PF13191">
    <property type="entry name" value="AAA_16"/>
    <property type="match status" value="1"/>
</dbReference>
<dbReference type="Proteomes" id="UP000636960">
    <property type="component" value="Unassembled WGS sequence"/>
</dbReference>
<evidence type="ECO:0000256" key="3">
    <source>
        <dbReference type="ARBA" id="ARBA00023125"/>
    </source>
</evidence>
<dbReference type="RefSeq" id="WP_203788060.1">
    <property type="nucleotide sequence ID" value="NZ_BOMV01000082.1"/>
</dbReference>